<feature type="compositionally biased region" description="Polar residues" evidence="3">
    <location>
        <begin position="111"/>
        <end position="120"/>
    </location>
</feature>
<dbReference type="PANTHER" id="PTHR45589">
    <property type="entry name" value="WD REPEAT DOMAIN 62, ISOFORM G"/>
    <property type="match status" value="1"/>
</dbReference>
<dbReference type="Proteomes" id="UP000242877">
    <property type="component" value="Unassembled WGS sequence"/>
</dbReference>
<feature type="region of interest" description="Disordered" evidence="3">
    <location>
        <begin position="1"/>
        <end position="28"/>
    </location>
</feature>
<feature type="region of interest" description="Disordered" evidence="3">
    <location>
        <begin position="372"/>
        <end position="395"/>
    </location>
</feature>
<feature type="compositionally biased region" description="Low complexity" evidence="3">
    <location>
        <begin position="851"/>
        <end position="863"/>
    </location>
</feature>
<dbReference type="OrthoDB" id="6252103at2759"/>
<proteinExistence type="predicted"/>
<feature type="compositionally biased region" description="Low complexity" evidence="3">
    <location>
        <begin position="374"/>
        <end position="391"/>
    </location>
</feature>
<feature type="compositionally biased region" description="Basic and acidic residues" evidence="3">
    <location>
        <begin position="783"/>
        <end position="796"/>
    </location>
</feature>
<dbReference type="VEuPathDB" id="FungiDB:AAP_02022"/>
<evidence type="ECO:0000313" key="5">
    <source>
        <dbReference type="Proteomes" id="UP000242877"/>
    </source>
</evidence>
<protein>
    <submittedName>
        <fullName evidence="4">WD repeat-containing protein</fullName>
    </submittedName>
</protein>
<feature type="compositionally biased region" description="Polar residues" evidence="3">
    <location>
        <begin position="773"/>
        <end position="782"/>
    </location>
</feature>
<gene>
    <name evidence="4" type="ORF">AAP_02022</name>
</gene>
<feature type="region of interest" description="Disordered" evidence="3">
    <location>
        <begin position="82"/>
        <end position="139"/>
    </location>
</feature>
<dbReference type="PANTHER" id="PTHR45589:SF1">
    <property type="entry name" value="WD REPEAT DOMAIN 62, ISOFORM G"/>
    <property type="match status" value="1"/>
</dbReference>
<feature type="region of interest" description="Disordered" evidence="3">
    <location>
        <begin position="996"/>
        <end position="1033"/>
    </location>
</feature>
<dbReference type="SMART" id="SM00320">
    <property type="entry name" value="WD40"/>
    <property type="match status" value="8"/>
</dbReference>
<organism evidence="4 5">
    <name type="scientific">Ascosphaera apis ARSEF 7405</name>
    <dbReference type="NCBI Taxonomy" id="392613"/>
    <lineage>
        <taxon>Eukaryota</taxon>
        <taxon>Fungi</taxon>
        <taxon>Dikarya</taxon>
        <taxon>Ascomycota</taxon>
        <taxon>Pezizomycotina</taxon>
        <taxon>Eurotiomycetes</taxon>
        <taxon>Eurotiomycetidae</taxon>
        <taxon>Onygenales</taxon>
        <taxon>Ascosphaeraceae</taxon>
        <taxon>Ascosphaera</taxon>
    </lineage>
</organism>
<evidence type="ECO:0000313" key="4">
    <source>
        <dbReference type="EMBL" id="KZZ93929.1"/>
    </source>
</evidence>
<dbReference type="SUPFAM" id="SSF50978">
    <property type="entry name" value="WD40 repeat-like"/>
    <property type="match status" value="1"/>
</dbReference>
<dbReference type="InterPro" id="IPR036322">
    <property type="entry name" value="WD40_repeat_dom_sf"/>
</dbReference>
<dbReference type="EMBL" id="AZGZ01000007">
    <property type="protein sequence ID" value="KZZ93929.1"/>
    <property type="molecule type" value="Genomic_DNA"/>
</dbReference>
<feature type="compositionally biased region" description="Polar residues" evidence="3">
    <location>
        <begin position="838"/>
        <end position="850"/>
    </location>
</feature>
<dbReference type="Gene3D" id="2.130.10.10">
    <property type="entry name" value="YVTN repeat-like/Quinoprotein amine dehydrogenase"/>
    <property type="match status" value="3"/>
</dbReference>
<dbReference type="InterPro" id="IPR052779">
    <property type="entry name" value="WDR62"/>
</dbReference>
<accession>A0A168AHD5</accession>
<feature type="compositionally biased region" description="Basic residues" evidence="3">
    <location>
        <begin position="1004"/>
        <end position="1013"/>
    </location>
</feature>
<keyword evidence="5" id="KW-1185">Reference proteome</keyword>
<keyword evidence="1" id="KW-0853">WD repeat</keyword>
<sequence length="1033" mass="111231">MRTSPINSPSIPKTSARGSPSRSPSYQTNLSLRTVIGTSTISSNGFATYEAGRQFAFCAGSTTVLAELDDKLNVSQRFFRARTSVPGSSSSNPSTSHVPLAGAHNRPRAHSGSSRTTPIRNGSFGASDPVGGSPASTARERVKSVTSVALSPNGRFIAAGETGYSPRVLIFSTAPDSSNDAPLAVLTEHSFGVRSIAFSPDSQYLATLGDINDGFLNVWAVNSKTGSAKLHSTNKCTSVVRGMCFVGNNVVTVGIRHIKAWRVEVSSPVRAKFNDVISSPSPLTGRNCLLGNFGDSTFTCIASISDNEAVICTESGAICLYDDKNGHQKLSFVQNVGFGIFSVAYDADTDSIWVGGKAQNMEKFSLEKLRETVSASKPSSPAPSEGSSRPSSSHDKPAITCIGLLSGAVITIDSTHSLRMCSASEAQDHNCDGALQTTPANRDAVMGISPLKTANPYKADFFTWSAGGLVNFWDFKGKKHASQVVSLGQPHADDDVNELKVVRTAEGMEFFVAGDKYGVLSLFSGQRWTCMSSVRAHSAEITDIAIFQDEKSCLIASCGRDRVVQLFRKAGSDLELVQTLEEHVGAVNRVLFMNNGEKLLSCSSDRTIVIRERAIKERGKDIQIAYFSAKVITMKSSPVSMELSPCDSDGLVVSSTDRYVHHYQVSSGRSLHSFRASDPETGDAVVMSSLSIACETPGQNPTLLVGVCSTDKSLRVYDFDKGTLLSGEFGHTEGVTDVILLEDKSEPKSVKKTLISTGMDGIVMIWDLSFSTRMADRSSSPSRTEDGTPTPRKEVVRQPLRRVISKSEMTGFQRADGQPPSTPGRDTSPARVVRPKNSRTSLRSTSQPSRTNTSNTLSTPTPTQRLSAATGHRFDRSPSPSRRRPNTSVGDSARRPSMSANIRTNSSSSSTTRLNETPRRQTPRRMSMSTPSPSTTTTTSSNSSATDLSNINTSTEQMCRTLKSYRKKLSSASTSPQGYNDLEVELKLTLKALEERAKAEKGKHSSGHLHFSKRLSSITRKSKHSHASDDSRK</sequence>
<feature type="region of interest" description="Disordered" evidence="3">
    <location>
        <begin position="773"/>
        <end position="954"/>
    </location>
</feature>
<comment type="caution">
    <text evidence="4">The sequence shown here is derived from an EMBL/GenBank/DDBJ whole genome shotgun (WGS) entry which is preliminary data.</text>
</comment>
<evidence type="ECO:0000256" key="1">
    <source>
        <dbReference type="ARBA" id="ARBA00022574"/>
    </source>
</evidence>
<name>A0A168AHD5_9EURO</name>
<dbReference type="InterPro" id="IPR001680">
    <property type="entry name" value="WD40_rpt"/>
</dbReference>
<feature type="compositionally biased region" description="Low complexity" evidence="3">
    <location>
        <begin position="924"/>
        <end position="946"/>
    </location>
</feature>
<dbReference type="AlphaFoldDB" id="A0A168AHD5"/>
<dbReference type="InterPro" id="IPR015943">
    <property type="entry name" value="WD40/YVTN_repeat-like_dom_sf"/>
</dbReference>
<dbReference type="InterPro" id="IPR019775">
    <property type="entry name" value="WD40_repeat_CS"/>
</dbReference>
<reference evidence="4 5" key="1">
    <citation type="journal article" date="2016" name="Genome Biol. Evol.">
        <title>Divergent and convergent evolution of fungal pathogenicity.</title>
        <authorList>
            <person name="Shang Y."/>
            <person name="Xiao G."/>
            <person name="Zheng P."/>
            <person name="Cen K."/>
            <person name="Zhan S."/>
            <person name="Wang C."/>
        </authorList>
    </citation>
    <scope>NUCLEOTIDE SEQUENCE [LARGE SCALE GENOMIC DNA]</scope>
    <source>
        <strain evidence="4 5">ARSEF 7405</strain>
    </source>
</reference>
<keyword evidence="2" id="KW-0677">Repeat</keyword>
<evidence type="ECO:0000256" key="2">
    <source>
        <dbReference type="ARBA" id="ARBA00022737"/>
    </source>
</evidence>
<dbReference type="Pfam" id="PF00400">
    <property type="entry name" value="WD40"/>
    <property type="match status" value="4"/>
</dbReference>
<evidence type="ECO:0000256" key="3">
    <source>
        <dbReference type="SAM" id="MobiDB-lite"/>
    </source>
</evidence>
<dbReference type="PROSITE" id="PS00678">
    <property type="entry name" value="WD_REPEATS_1"/>
    <property type="match status" value="1"/>
</dbReference>
<feature type="compositionally biased region" description="Low complexity" evidence="3">
    <location>
        <begin position="83"/>
        <end position="96"/>
    </location>
</feature>